<dbReference type="EMBL" id="VXLC01000008">
    <property type="protein sequence ID" value="KAA8887055.1"/>
    <property type="molecule type" value="Genomic_DNA"/>
</dbReference>
<dbReference type="RefSeq" id="WP_150403386.1">
    <property type="nucleotide sequence ID" value="NZ_VXLC01000008.1"/>
</dbReference>
<dbReference type="Proteomes" id="UP000323876">
    <property type="component" value="Unassembled WGS sequence"/>
</dbReference>
<dbReference type="SUPFAM" id="SSF53474">
    <property type="entry name" value="alpha/beta-Hydrolases"/>
    <property type="match status" value="1"/>
</dbReference>
<reference evidence="2 3" key="1">
    <citation type="submission" date="2019-09" db="EMBL/GenBank/DDBJ databases">
        <authorList>
            <person name="Wang X."/>
        </authorList>
    </citation>
    <scope>NUCLEOTIDE SEQUENCE [LARGE SCALE GENOMIC DNA]</scope>
    <source>
        <strain evidence="2 3">CICC 11023</strain>
    </source>
</reference>
<organism evidence="2 3">
    <name type="scientific">Nocardia colli</name>
    <dbReference type="NCBI Taxonomy" id="2545717"/>
    <lineage>
        <taxon>Bacteria</taxon>
        <taxon>Bacillati</taxon>
        <taxon>Actinomycetota</taxon>
        <taxon>Actinomycetes</taxon>
        <taxon>Mycobacteriales</taxon>
        <taxon>Nocardiaceae</taxon>
        <taxon>Nocardia</taxon>
    </lineage>
</organism>
<evidence type="ECO:0000313" key="3">
    <source>
        <dbReference type="Proteomes" id="UP000323876"/>
    </source>
</evidence>
<dbReference type="GO" id="GO:0016787">
    <property type="term" value="F:hydrolase activity"/>
    <property type="evidence" value="ECO:0007669"/>
    <property type="project" value="UniProtKB-KW"/>
</dbReference>
<feature type="domain" description="AB hydrolase-1" evidence="1">
    <location>
        <begin position="27"/>
        <end position="146"/>
    </location>
</feature>
<comment type="caution">
    <text evidence="2">The sequence shown here is derived from an EMBL/GenBank/DDBJ whole genome shotgun (WGS) entry which is preliminary data.</text>
</comment>
<keyword evidence="2" id="KW-0378">Hydrolase</keyword>
<dbReference type="Pfam" id="PF00561">
    <property type="entry name" value="Abhydrolase_1"/>
    <property type="match status" value="1"/>
</dbReference>
<dbReference type="GO" id="GO:0016020">
    <property type="term" value="C:membrane"/>
    <property type="evidence" value="ECO:0007669"/>
    <property type="project" value="TreeGrafter"/>
</dbReference>
<dbReference type="PRINTS" id="PR00111">
    <property type="entry name" value="ABHYDROLASE"/>
</dbReference>
<evidence type="ECO:0000313" key="2">
    <source>
        <dbReference type="EMBL" id="KAA8887055.1"/>
    </source>
</evidence>
<keyword evidence="3" id="KW-1185">Reference proteome</keyword>
<dbReference type="InterPro" id="IPR050266">
    <property type="entry name" value="AB_hydrolase_sf"/>
</dbReference>
<dbReference type="PANTHER" id="PTHR43798:SF33">
    <property type="entry name" value="HYDROLASE, PUTATIVE (AFU_ORTHOLOGUE AFUA_2G14860)-RELATED"/>
    <property type="match status" value="1"/>
</dbReference>
<dbReference type="PANTHER" id="PTHR43798">
    <property type="entry name" value="MONOACYLGLYCEROL LIPASE"/>
    <property type="match status" value="1"/>
</dbReference>
<accession>A0A5N0EG13</accession>
<protein>
    <submittedName>
        <fullName evidence="2">Alpha/beta hydrolase</fullName>
    </submittedName>
</protein>
<dbReference type="InterPro" id="IPR000073">
    <property type="entry name" value="AB_hydrolase_1"/>
</dbReference>
<proteinExistence type="predicted"/>
<name>A0A5N0EG13_9NOCA</name>
<dbReference type="InterPro" id="IPR029058">
    <property type="entry name" value="AB_hydrolase_fold"/>
</dbReference>
<evidence type="ECO:0000259" key="1">
    <source>
        <dbReference type="Pfam" id="PF00561"/>
    </source>
</evidence>
<dbReference type="AlphaFoldDB" id="A0A5N0EG13"/>
<dbReference type="Gene3D" id="3.40.50.1820">
    <property type="entry name" value="alpha/beta hydrolase"/>
    <property type="match status" value="1"/>
</dbReference>
<sequence length="290" mass="30826">MTLPEEQPIDTVSGPFNVLTWPGDSDPVLAVHGLSSTNRLWTWLHQAAPWATLLAPDLPGRGATPARQTRPSSARTHADGLAALLDALGVETADVIGMSLGGFIAVELAAHHPHRVRSVTLIDGGLPTPATMAPEQLAGVLRAKYREQPDWPDATAYARHQADTETPLVDAADPRFVAMLAHELRDGTAGGSVLRDVDTEVEDAVSVLASERPITALAQVKAPTRLLHAQWSTGEGSAPMYPPDHVAALSKRTPSLIHTELVQRVDHAALIMTDRGAERCAGVLAKALGR</sequence>
<dbReference type="OrthoDB" id="63962at2"/>
<gene>
    <name evidence="2" type="ORF">F3087_19240</name>
</gene>